<dbReference type="SMART" id="SM00344">
    <property type="entry name" value="HTH_ASNC"/>
    <property type="match status" value="1"/>
</dbReference>
<evidence type="ECO:0000256" key="3">
    <source>
        <dbReference type="ARBA" id="ARBA00023163"/>
    </source>
</evidence>
<reference evidence="5 6" key="1">
    <citation type="submission" date="2015-01" db="EMBL/GenBank/DDBJ databases">
        <title>Vibrio sp. C5 JCM 19232 whole genome shotgun sequence.</title>
        <authorList>
            <person name="Sawabe T."/>
            <person name="Meirelles P."/>
            <person name="Feng G."/>
            <person name="Sayaka M."/>
            <person name="Hattori M."/>
            <person name="Ohkuma M."/>
        </authorList>
    </citation>
    <scope>NUCLEOTIDE SEQUENCE [LARGE SCALE GENOMIC DNA]</scope>
    <source>
        <strain evidence="5 6">JCM19232</strain>
    </source>
</reference>
<dbReference type="Pfam" id="PF01037">
    <property type="entry name" value="AsnC_trans_reg"/>
    <property type="match status" value="1"/>
</dbReference>
<dbReference type="SUPFAM" id="SSF46785">
    <property type="entry name" value="Winged helix' DNA-binding domain"/>
    <property type="match status" value="1"/>
</dbReference>
<dbReference type="InterPro" id="IPR036388">
    <property type="entry name" value="WH-like_DNA-bd_sf"/>
</dbReference>
<keyword evidence="3" id="KW-0804">Transcription</keyword>
<dbReference type="GO" id="GO:0005829">
    <property type="term" value="C:cytosol"/>
    <property type="evidence" value="ECO:0007669"/>
    <property type="project" value="TreeGrafter"/>
</dbReference>
<dbReference type="InterPro" id="IPR019888">
    <property type="entry name" value="Tscrpt_reg_AsnC-like"/>
</dbReference>
<dbReference type="PRINTS" id="PR00033">
    <property type="entry name" value="HTHASNC"/>
</dbReference>
<dbReference type="InterPro" id="IPR036390">
    <property type="entry name" value="WH_DNA-bd_sf"/>
</dbReference>
<dbReference type="AlphaFoldDB" id="A0A0B8P3X4"/>
<keyword evidence="2" id="KW-0238">DNA-binding</keyword>
<accession>A0A0B8P3X4</accession>
<dbReference type="PROSITE" id="PS50956">
    <property type="entry name" value="HTH_ASNC_2"/>
    <property type="match status" value="1"/>
</dbReference>
<dbReference type="CDD" id="cd00090">
    <property type="entry name" value="HTH_ARSR"/>
    <property type="match status" value="1"/>
</dbReference>
<dbReference type="GO" id="GO:0006355">
    <property type="term" value="P:regulation of DNA-templated transcription"/>
    <property type="evidence" value="ECO:0007669"/>
    <property type="project" value="UniProtKB-ARBA"/>
</dbReference>
<dbReference type="EMBL" id="BBSA01000002">
    <property type="protein sequence ID" value="GAM60901.1"/>
    <property type="molecule type" value="Genomic_DNA"/>
</dbReference>
<evidence type="ECO:0000313" key="5">
    <source>
        <dbReference type="EMBL" id="GAM60901.1"/>
    </source>
</evidence>
<name>A0A0B8P3X4_9VIBR</name>
<reference evidence="5 6" key="2">
    <citation type="submission" date="2015-01" db="EMBL/GenBank/DDBJ databases">
        <authorList>
            <consortium name="NBRP consortium"/>
            <person name="Sawabe T."/>
            <person name="Meirelles P."/>
            <person name="Feng G."/>
            <person name="Sayaka M."/>
            <person name="Hattori M."/>
            <person name="Ohkuma M."/>
        </authorList>
    </citation>
    <scope>NUCLEOTIDE SEQUENCE [LARGE SCALE GENOMIC DNA]</scope>
    <source>
        <strain evidence="5 6">JCM19232</strain>
    </source>
</reference>
<dbReference type="InterPro" id="IPR011991">
    <property type="entry name" value="ArsR-like_HTH"/>
</dbReference>
<dbReference type="SUPFAM" id="SSF54909">
    <property type="entry name" value="Dimeric alpha+beta barrel"/>
    <property type="match status" value="1"/>
</dbReference>
<dbReference type="GO" id="GO:0043200">
    <property type="term" value="P:response to amino acid"/>
    <property type="evidence" value="ECO:0007669"/>
    <property type="project" value="TreeGrafter"/>
</dbReference>
<dbReference type="Proteomes" id="UP000031670">
    <property type="component" value="Unassembled WGS sequence"/>
</dbReference>
<dbReference type="Pfam" id="PF13412">
    <property type="entry name" value="HTH_24"/>
    <property type="match status" value="1"/>
</dbReference>
<dbReference type="InterPro" id="IPR011008">
    <property type="entry name" value="Dimeric_a/b-barrel"/>
</dbReference>
<dbReference type="GO" id="GO:0043565">
    <property type="term" value="F:sequence-specific DNA binding"/>
    <property type="evidence" value="ECO:0007669"/>
    <property type="project" value="InterPro"/>
</dbReference>
<organism evidence="5 6">
    <name type="scientific">Vibrio ishigakensis</name>
    <dbReference type="NCBI Taxonomy" id="1481914"/>
    <lineage>
        <taxon>Bacteria</taxon>
        <taxon>Pseudomonadati</taxon>
        <taxon>Pseudomonadota</taxon>
        <taxon>Gammaproteobacteria</taxon>
        <taxon>Vibrionales</taxon>
        <taxon>Vibrionaceae</taxon>
        <taxon>Vibrio</taxon>
    </lineage>
</organism>
<evidence type="ECO:0000256" key="2">
    <source>
        <dbReference type="ARBA" id="ARBA00023125"/>
    </source>
</evidence>
<dbReference type="PANTHER" id="PTHR30154">
    <property type="entry name" value="LEUCINE-RESPONSIVE REGULATORY PROTEIN"/>
    <property type="match status" value="1"/>
</dbReference>
<proteinExistence type="predicted"/>
<evidence type="ECO:0000259" key="4">
    <source>
        <dbReference type="PROSITE" id="PS50956"/>
    </source>
</evidence>
<evidence type="ECO:0000313" key="6">
    <source>
        <dbReference type="Proteomes" id="UP000031670"/>
    </source>
</evidence>
<protein>
    <submittedName>
        <fullName evidence="5">Transcriptional regulator</fullName>
    </submittedName>
</protein>
<gene>
    <name evidence="5" type="ORF">JCM19232_3843</name>
</gene>
<keyword evidence="1" id="KW-0805">Transcription regulation</keyword>
<dbReference type="Gene3D" id="3.30.70.920">
    <property type="match status" value="1"/>
</dbReference>
<evidence type="ECO:0000256" key="1">
    <source>
        <dbReference type="ARBA" id="ARBA00023015"/>
    </source>
</evidence>
<feature type="domain" description="HTH asnC-type" evidence="4">
    <location>
        <begin position="3"/>
        <end position="64"/>
    </location>
</feature>
<dbReference type="PANTHER" id="PTHR30154:SF34">
    <property type="entry name" value="TRANSCRIPTIONAL REGULATOR AZLB"/>
    <property type="match status" value="1"/>
</dbReference>
<sequence length="153" mass="17535">MTLDDIDLAILRHIQNDARINNSKLAEKVNLSETPCWRRWKRLEEAGYIDGYRALLNRKKLGIQISSFTLITMGNHEEESTLPFEEFAKETEWIVMCHCISGGADYMVHLVAKDMDEFFERISSLRRIKGVSGLQSNISVKEIKSGTQMPLSD</sequence>
<dbReference type="InterPro" id="IPR000485">
    <property type="entry name" value="AsnC-type_HTH_dom"/>
</dbReference>
<dbReference type="InterPro" id="IPR019887">
    <property type="entry name" value="Tscrpt_reg_AsnC/Lrp_C"/>
</dbReference>
<dbReference type="Gene3D" id="1.10.10.10">
    <property type="entry name" value="Winged helix-like DNA-binding domain superfamily/Winged helix DNA-binding domain"/>
    <property type="match status" value="1"/>
</dbReference>
<comment type="caution">
    <text evidence="5">The sequence shown here is derived from an EMBL/GenBank/DDBJ whole genome shotgun (WGS) entry which is preliminary data.</text>
</comment>